<dbReference type="AlphaFoldDB" id="A0A926UUR5"/>
<evidence type="ECO:0000313" key="3">
    <source>
        <dbReference type="Proteomes" id="UP000631421"/>
    </source>
</evidence>
<dbReference type="InterPro" id="IPR013424">
    <property type="entry name" value="Ice-binding_C"/>
</dbReference>
<accession>A0A926UUR5</accession>
<evidence type="ECO:0000313" key="2">
    <source>
        <dbReference type="EMBL" id="MBD2151231.1"/>
    </source>
</evidence>
<keyword evidence="1" id="KW-0732">Signal</keyword>
<protein>
    <submittedName>
        <fullName evidence="2">PEP-CTERM sorting domain-containing protein</fullName>
    </submittedName>
</protein>
<organism evidence="2 3">
    <name type="scientific">Pseudanabaena cinerea FACHB-1277</name>
    <dbReference type="NCBI Taxonomy" id="2949581"/>
    <lineage>
        <taxon>Bacteria</taxon>
        <taxon>Bacillati</taxon>
        <taxon>Cyanobacteriota</taxon>
        <taxon>Cyanophyceae</taxon>
        <taxon>Pseudanabaenales</taxon>
        <taxon>Pseudanabaenaceae</taxon>
        <taxon>Pseudanabaena</taxon>
        <taxon>Pseudanabaena cinerea</taxon>
    </lineage>
</organism>
<reference evidence="2" key="1">
    <citation type="journal article" date="2015" name="ISME J.">
        <title>Draft Genome Sequence of Streptomyces incarnatus NRRL8089, which Produces the Nucleoside Antibiotic Sinefungin.</title>
        <authorList>
            <person name="Oshima K."/>
            <person name="Hattori M."/>
            <person name="Shimizu H."/>
            <person name="Fukuda K."/>
            <person name="Nemoto M."/>
            <person name="Inagaki K."/>
            <person name="Tamura T."/>
        </authorList>
    </citation>
    <scope>NUCLEOTIDE SEQUENCE</scope>
    <source>
        <strain evidence="2">FACHB-1277</strain>
    </source>
</reference>
<feature type="signal peptide" evidence="1">
    <location>
        <begin position="1"/>
        <end position="23"/>
    </location>
</feature>
<proteinExistence type="predicted"/>
<dbReference type="NCBIfam" id="TIGR02595">
    <property type="entry name" value="PEP_CTERM"/>
    <property type="match status" value="1"/>
</dbReference>
<evidence type="ECO:0000256" key="1">
    <source>
        <dbReference type="SAM" id="SignalP"/>
    </source>
</evidence>
<keyword evidence="3" id="KW-1185">Reference proteome</keyword>
<dbReference type="RefSeq" id="WP_190351650.1">
    <property type="nucleotide sequence ID" value="NZ_JACJPY010000046.1"/>
</dbReference>
<sequence length="234" mass="24355">MKALIAVGLGILTTSVGVGSASASGFTTDVTSSVSCLAPDSCKSQVAGAVTIDFNSVAGAPSTGFAQYSPSGAAQLFFGSVSGLSATPFKNETKYLTLNKGQQAVVSFGGLVDYFGLYWGSIDTYNSIEFKQGATSLATFGGQQIANLVKEKYNLPNTQFASWTNAYTNVYVDFFANSVDKQFDTVILRSTGTAFESDNHAYRAARPVPVPGMALGLVAAAGMLVAKRKKAAQA</sequence>
<name>A0A926UUR5_9CYAN</name>
<comment type="caution">
    <text evidence="2">The sequence shown here is derived from an EMBL/GenBank/DDBJ whole genome shotgun (WGS) entry which is preliminary data.</text>
</comment>
<feature type="chain" id="PRO_5037023994" evidence="1">
    <location>
        <begin position="24"/>
        <end position="234"/>
    </location>
</feature>
<reference evidence="2" key="2">
    <citation type="submission" date="2020-08" db="EMBL/GenBank/DDBJ databases">
        <authorList>
            <person name="Chen M."/>
            <person name="Teng W."/>
            <person name="Zhao L."/>
            <person name="Hu C."/>
            <person name="Zhou Y."/>
            <person name="Han B."/>
            <person name="Song L."/>
            <person name="Shu W."/>
        </authorList>
    </citation>
    <scope>NUCLEOTIDE SEQUENCE</scope>
    <source>
        <strain evidence="2">FACHB-1277</strain>
    </source>
</reference>
<dbReference type="EMBL" id="JACJPY010000046">
    <property type="protein sequence ID" value="MBD2151231.1"/>
    <property type="molecule type" value="Genomic_DNA"/>
</dbReference>
<gene>
    <name evidence="2" type="ORF">H6F44_14030</name>
</gene>
<dbReference type="Proteomes" id="UP000631421">
    <property type="component" value="Unassembled WGS sequence"/>
</dbReference>